<dbReference type="InterPro" id="IPR011333">
    <property type="entry name" value="SKP1/BTB/POZ_sf"/>
</dbReference>
<dbReference type="UniPathway" id="UPA00143"/>
<evidence type="ECO:0000313" key="3">
    <source>
        <dbReference type="EMBL" id="EFH69741.1"/>
    </source>
</evidence>
<dbReference type="GO" id="GO:0016567">
    <property type="term" value="P:protein ubiquitination"/>
    <property type="evidence" value="ECO:0007669"/>
    <property type="project" value="UniProtKB-UniPathway"/>
</dbReference>
<dbReference type="InterPro" id="IPR036296">
    <property type="entry name" value="SKP1-like_dim_sf"/>
</dbReference>
<dbReference type="InterPro" id="IPR016897">
    <property type="entry name" value="SKP1"/>
</dbReference>
<dbReference type="InterPro" id="IPR016072">
    <property type="entry name" value="Skp1_comp_dimer"/>
</dbReference>
<dbReference type="HOGENOM" id="CLU_788331_0_0_1"/>
<name>D7KBS6_ARALL</name>
<dbReference type="Pfam" id="PF01466">
    <property type="entry name" value="Skp1"/>
    <property type="match status" value="1"/>
</dbReference>
<dbReference type="Gene3D" id="3.30.710.10">
    <property type="entry name" value="Potassium Channel Kv1.1, Chain A"/>
    <property type="match status" value="2"/>
</dbReference>
<organism evidence="4">
    <name type="scientific">Arabidopsis lyrata subsp. lyrata</name>
    <name type="common">Lyre-leaved rock-cress</name>
    <dbReference type="NCBI Taxonomy" id="81972"/>
    <lineage>
        <taxon>Eukaryota</taxon>
        <taxon>Viridiplantae</taxon>
        <taxon>Streptophyta</taxon>
        <taxon>Embryophyta</taxon>
        <taxon>Tracheophyta</taxon>
        <taxon>Spermatophyta</taxon>
        <taxon>Magnoliopsida</taxon>
        <taxon>eudicotyledons</taxon>
        <taxon>Gunneridae</taxon>
        <taxon>Pentapetalae</taxon>
        <taxon>rosids</taxon>
        <taxon>malvids</taxon>
        <taxon>Brassicales</taxon>
        <taxon>Brassicaceae</taxon>
        <taxon>Camelineae</taxon>
        <taxon>Arabidopsis</taxon>
    </lineage>
</organism>
<dbReference type="GO" id="GO:0006511">
    <property type="term" value="P:ubiquitin-dependent protein catabolic process"/>
    <property type="evidence" value="ECO:0007669"/>
    <property type="project" value="InterPro"/>
</dbReference>
<reference evidence="4" key="1">
    <citation type="journal article" date="2011" name="Nat. Genet.">
        <title>The Arabidopsis lyrata genome sequence and the basis of rapid genome size change.</title>
        <authorList>
            <person name="Hu T.T."/>
            <person name="Pattyn P."/>
            <person name="Bakker E.G."/>
            <person name="Cao J."/>
            <person name="Cheng J.-F."/>
            <person name="Clark R.M."/>
            <person name="Fahlgren N."/>
            <person name="Fawcett J.A."/>
            <person name="Grimwood J."/>
            <person name="Gundlach H."/>
            <person name="Haberer G."/>
            <person name="Hollister J.D."/>
            <person name="Ossowski S."/>
            <person name="Ottilar R.P."/>
            <person name="Salamov A.A."/>
            <person name="Schneeberger K."/>
            <person name="Spannagl M."/>
            <person name="Wang X."/>
            <person name="Yang L."/>
            <person name="Nasrallah M.E."/>
            <person name="Bergelson J."/>
            <person name="Carrington J.C."/>
            <person name="Gaut B.S."/>
            <person name="Schmutz J."/>
            <person name="Mayer K.F.X."/>
            <person name="Van de Peer Y."/>
            <person name="Grigoriev I.V."/>
            <person name="Nordborg M."/>
            <person name="Weigel D."/>
            <person name="Guo Y.-L."/>
        </authorList>
    </citation>
    <scope>NUCLEOTIDE SEQUENCE [LARGE SCALE GENOMIC DNA]</scope>
    <source>
        <strain evidence="4">cv. MN47</strain>
    </source>
</reference>
<dbReference type="PANTHER" id="PTHR11165">
    <property type="entry name" value="SKP1"/>
    <property type="match status" value="1"/>
</dbReference>
<feature type="domain" description="SKP1 component dimerisation" evidence="2">
    <location>
        <begin position="294"/>
        <end position="334"/>
    </location>
</feature>
<dbReference type="SUPFAM" id="SSF81382">
    <property type="entry name" value="Skp1 dimerisation domain-like"/>
    <property type="match status" value="1"/>
</dbReference>
<gene>
    <name evidence="3" type="ORF">ARALYDRAFT_890295</name>
</gene>
<proteinExistence type="predicted"/>
<dbReference type="Proteomes" id="UP000008694">
    <property type="component" value="Unassembled WGS sequence"/>
</dbReference>
<evidence type="ECO:0000313" key="4">
    <source>
        <dbReference type="Proteomes" id="UP000008694"/>
    </source>
</evidence>
<keyword evidence="4" id="KW-1185">Reference proteome</keyword>
<comment type="pathway">
    <text evidence="1">Protein modification; protein ubiquitination.</text>
</comment>
<sequence length="352" mass="40042">MTGGESAKVNITCNDSVVEILDPCSLAKVSRKISEIVKKSSDSKIFCTLDVSSEIMRKLVTYCVKRNYQPESDPDKPFSTEDEKWIREEFSKEEEDPKKLFDLYKKAKAKEENLAKKARNDAKVARNEKRAEVKLRNKKHLKQIKPFLERLIPKLDDQSYMGFALASKACSPLASDIQARRCLPLPETGSRGIEFTTSDKKTCSPNKEVIALSGYLRATLLLKSEQVEAGSPVKFKVPFTMAIFRRITRFCTLHAKATNPSEKWFAEVFLKKEDDSKSLLDLGEAALYLNIRILVDLIASTVVKNINSKKVSEMRATLHIENDFTDSTFEELERRRTHGDWFFAADPLPFTP</sequence>
<evidence type="ECO:0000259" key="2">
    <source>
        <dbReference type="Pfam" id="PF01466"/>
    </source>
</evidence>
<accession>D7KBS6</accession>
<protein>
    <recommendedName>
        <fullName evidence="2">SKP1 component dimerisation domain-containing protein</fullName>
    </recommendedName>
</protein>
<evidence type="ECO:0000256" key="1">
    <source>
        <dbReference type="ARBA" id="ARBA00004906"/>
    </source>
</evidence>
<dbReference type="eggNOG" id="KOG1724">
    <property type="taxonomic scope" value="Eukaryota"/>
</dbReference>
<dbReference type="Gramene" id="scaffold_103089.1">
    <property type="protein sequence ID" value="scaffold_103089.1"/>
    <property type="gene ID" value="scaffold_103089.1"/>
</dbReference>
<dbReference type="AlphaFoldDB" id="D7KBS6"/>
<dbReference type="EMBL" id="GL348713">
    <property type="protein sequence ID" value="EFH69741.1"/>
    <property type="molecule type" value="Genomic_DNA"/>
</dbReference>